<keyword evidence="3" id="KW-1185">Reference proteome</keyword>
<evidence type="ECO:0000313" key="3">
    <source>
        <dbReference type="Proteomes" id="UP000290218"/>
    </source>
</evidence>
<dbReference type="Gene3D" id="2.60.120.10">
    <property type="entry name" value="Jelly Rolls"/>
    <property type="match status" value="1"/>
</dbReference>
<sequence>MKSTLLPVLPRLMRCIGTSRAVAIGVGGCLLASVLSPMSSAQTSPVTPLPSAVYDWEKMTVIPTPKGSRRDVFDGPTTTLDKAHCHITTLNPGENSGEPRLHLQEEIIIVKEGLVEMHIDGKLHTAGPGSVFFLAARATTRLRNAGDKPCTYIVIYYYTPLTPKS</sequence>
<evidence type="ECO:0000313" key="2">
    <source>
        <dbReference type="EMBL" id="RXK55164.1"/>
    </source>
</evidence>
<organism evidence="2 3">
    <name type="scientific">Oleiharenicola lentus</name>
    <dbReference type="NCBI Taxonomy" id="2508720"/>
    <lineage>
        <taxon>Bacteria</taxon>
        <taxon>Pseudomonadati</taxon>
        <taxon>Verrucomicrobiota</taxon>
        <taxon>Opitutia</taxon>
        <taxon>Opitutales</taxon>
        <taxon>Opitutaceae</taxon>
        <taxon>Oleiharenicola</taxon>
    </lineage>
</organism>
<dbReference type="CDD" id="cd02209">
    <property type="entry name" value="cupin_XRE_C"/>
    <property type="match status" value="1"/>
</dbReference>
<dbReference type="InterPro" id="IPR011051">
    <property type="entry name" value="RmlC_Cupin_sf"/>
</dbReference>
<dbReference type="InterPro" id="IPR013096">
    <property type="entry name" value="Cupin_2"/>
</dbReference>
<gene>
    <name evidence="2" type="ORF">ESB00_04505</name>
</gene>
<accession>A0A4Q1C899</accession>
<proteinExistence type="predicted"/>
<dbReference type="InterPro" id="IPR014710">
    <property type="entry name" value="RmlC-like_jellyroll"/>
</dbReference>
<comment type="caution">
    <text evidence="2">The sequence shown here is derived from an EMBL/GenBank/DDBJ whole genome shotgun (WGS) entry which is preliminary data.</text>
</comment>
<dbReference type="AlphaFoldDB" id="A0A4Q1C899"/>
<dbReference type="SUPFAM" id="SSF51182">
    <property type="entry name" value="RmlC-like cupins"/>
    <property type="match status" value="1"/>
</dbReference>
<dbReference type="EMBL" id="SDHX01000001">
    <property type="protein sequence ID" value="RXK55164.1"/>
    <property type="molecule type" value="Genomic_DNA"/>
</dbReference>
<protein>
    <submittedName>
        <fullName evidence="2">Cupin domain-containing protein</fullName>
    </submittedName>
</protein>
<dbReference type="Proteomes" id="UP000290218">
    <property type="component" value="Unassembled WGS sequence"/>
</dbReference>
<dbReference type="Pfam" id="PF07883">
    <property type="entry name" value="Cupin_2"/>
    <property type="match status" value="1"/>
</dbReference>
<name>A0A4Q1C899_9BACT</name>
<dbReference type="OrthoDB" id="9792093at2"/>
<feature type="domain" description="Cupin type-2" evidence="1">
    <location>
        <begin position="87"/>
        <end position="156"/>
    </location>
</feature>
<reference evidence="2 3" key="1">
    <citation type="submission" date="2019-01" db="EMBL/GenBank/DDBJ databases">
        <title>Lacunisphaera sp. strain TWA-58.</title>
        <authorList>
            <person name="Chen W.-M."/>
        </authorList>
    </citation>
    <scope>NUCLEOTIDE SEQUENCE [LARGE SCALE GENOMIC DNA]</scope>
    <source>
        <strain evidence="2 3">TWA-58</strain>
    </source>
</reference>
<evidence type="ECO:0000259" key="1">
    <source>
        <dbReference type="Pfam" id="PF07883"/>
    </source>
</evidence>